<dbReference type="RefSeq" id="WP_035676483.1">
    <property type="nucleotide sequence ID" value="NZ_CP012915.1"/>
</dbReference>
<accession>A0A0P0EDA7</accession>
<evidence type="ECO:0000313" key="5">
    <source>
        <dbReference type="Proteomes" id="UP001277471"/>
    </source>
</evidence>
<keyword evidence="5" id="KW-1185">Reference proteome</keyword>
<dbReference type="KEGG" id="abf:AMK58_16210"/>
<dbReference type="AlphaFoldDB" id="A0A0P0EDA7"/>
<dbReference type="EMBL" id="JAWXYC010000003">
    <property type="protein sequence ID" value="MDX5951307.1"/>
    <property type="molecule type" value="Genomic_DNA"/>
</dbReference>
<keyword evidence="3" id="KW-0614">Plasmid</keyword>
<evidence type="ECO:0000313" key="4">
    <source>
        <dbReference type="Proteomes" id="UP000298774"/>
    </source>
</evidence>
<evidence type="ECO:0000313" key="3">
    <source>
        <dbReference type="EMBL" id="QCO11495.1"/>
    </source>
</evidence>
<dbReference type="Proteomes" id="UP000298774">
    <property type="component" value="Plasmid p1"/>
</dbReference>
<reference evidence="3 4" key="1">
    <citation type="submission" date="2018-09" db="EMBL/GenBank/DDBJ databases">
        <title>Whole genome based analysis of evolution and adaptive divergence in Indian and Brazilian strains of Azospirillum brasilense.</title>
        <authorList>
            <person name="Singh C."/>
            <person name="Tripathi A.K."/>
        </authorList>
    </citation>
    <scope>NUCLEOTIDE SEQUENCE [LARGE SCALE GENOMIC DNA]</scope>
    <source>
        <strain evidence="3 4">MTCC4038</strain>
        <plasmid evidence="3 4">p1</plasmid>
    </source>
</reference>
<dbReference type="EMBL" id="CP032340">
    <property type="protein sequence ID" value="QCO11495.1"/>
    <property type="molecule type" value="Genomic_DNA"/>
</dbReference>
<feature type="region of interest" description="Disordered" evidence="1">
    <location>
        <begin position="1"/>
        <end position="45"/>
    </location>
</feature>
<gene>
    <name evidence="3" type="ORF">D3868_21205</name>
    <name evidence="2" type="ORF">SIM66_08880</name>
</gene>
<protein>
    <submittedName>
        <fullName evidence="3">Uncharacterized protein</fullName>
    </submittedName>
</protein>
<dbReference type="Proteomes" id="UP001277471">
    <property type="component" value="Unassembled WGS sequence"/>
</dbReference>
<evidence type="ECO:0000256" key="1">
    <source>
        <dbReference type="SAM" id="MobiDB-lite"/>
    </source>
</evidence>
<reference evidence="2 5" key="2">
    <citation type="submission" date="2023-11" db="EMBL/GenBank/DDBJ databases">
        <title>MicrobeMod: A computational toolkit for identifying prokaryotic methylation and restriction-modification with nanopore sequencing.</title>
        <authorList>
            <person name="Crits-Christoph A."/>
            <person name="Kang S.C."/>
            <person name="Lee H."/>
            <person name="Ostrov N."/>
        </authorList>
    </citation>
    <scope>NUCLEOTIDE SEQUENCE [LARGE SCALE GENOMIC DNA]</scope>
    <source>
        <strain evidence="2 5">ATCC 29145</strain>
    </source>
</reference>
<proteinExistence type="predicted"/>
<dbReference type="GeneID" id="56453114"/>
<organism evidence="3 4">
    <name type="scientific">Azospirillum brasilense</name>
    <dbReference type="NCBI Taxonomy" id="192"/>
    <lineage>
        <taxon>Bacteria</taxon>
        <taxon>Pseudomonadati</taxon>
        <taxon>Pseudomonadota</taxon>
        <taxon>Alphaproteobacteria</taxon>
        <taxon>Rhodospirillales</taxon>
        <taxon>Azospirillaceae</taxon>
        <taxon>Azospirillum</taxon>
    </lineage>
</organism>
<sequence>MKTDHSDHRLSGTAARRPDDDWVGAYGFGGHHGPGYDPQPNEERDAWDRAADSFLAFAGDEAAARRLRKDRVLASGGRERDRHR</sequence>
<name>A0A0P0EDA7_AZOBR</name>
<geneLocation type="plasmid" evidence="3 4">
    <name>p1</name>
</geneLocation>
<evidence type="ECO:0000313" key="2">
    <source>
        <dbReference type="EMBL" id="MDX5951307.1"/>
    </source>
</evidence>
<feature type="compositionally biased region" description="Basic and acidic residues" evidence="1">
    <location>
        <begin position="1"/>
        <end position="20"/>
    </location>
</feature>